<dbReference type="InterPro" id="IPR003798">
    <property type="entry name" value="DNA_recombination_RmuC"/>
</dbReference>
<name>A0ABT4XT29_9RHOB</name>
<keyword evidence="6" id="KW-0472">Membrane</keyword>
<keyword evidence="6" id="KW-1133">Transmembrane helix</keyword>
<comment type="caution">
    <text evidence="7">The sequence shown here is derived from an EMBL/GenBank/DDBJ whole genome shotgun (WGS) entry which is preliminary data.</text>
</comment>
<protein>
    <recommendedName>
        <fullName evidence="3">DNA recombination protein RmuC homolog</fullName>
    </recommendedName>
</protein>
<dbReference type="Proteomes" id="UP001210720">
    <property type="component" value="Unassembled WGS sequence"/>
</dbReference>
<keyword evidence="5" id="KW-0233">DNA recombination</keyword>
<gene>
    <name evidence="7" type="primary">rmuC</name>
    <name evidence="7" type="ORF">PFY00_10310</name>
</gene>
<organism evidence="7 8">
    <name type="scientific">Thalassococcus lentus</name>
    <dbReference type="NCBI Taxonomy" id="1210524"/>
    <lineage>
        <taxon>Bacteria</taxon>
        <taxon>Pseudomonadati</taxon>
        <taxon>Pseudomonadota</taxon>
        <taxon>Alphaproteobacteria</taxon>
        <taxon>Rhodobacterales</taxon>
        <taxon>Roseobacteraceae</taxon>
        <taxon>Thalassococcus</taxon>
    </lineage>
</organism>
<keyword evidence="8" id="KW-1185">Reference proteome</keyword>
<proteinExistence type="inferred from homology"/>
<reference evidence="7 8" key="1">
    <citation type="submission" date="2023-01" db="EMBL/GenBank/DDBJ databases">
        <title>Thalassococcus onchidii sp. nov., isolated from a marine invertebrate from the South China Sea.</title>
        <authorList>
            <person name="Xu S."/>
            <person name="Liu Z."/>
            <person name="Xu Y."/>
        </authorList>
    </citation>
    <scope>NUCLEOTIDE SEQUENCE [LARGE SCALE GENOMIC DNA]</scope>
    <source>
        <strain evidence="7 8">KCTC 32084</strain>
    </source>
</reference>
<keyword evidence="4" id="KW-0175">Coiled coil</keyword>
<dbReference type="PANTHER" id="PTHR30563:SF0">
    <property type="entry name" value="DNA RECOMBINATION PROTEIN RMUC"/>
    <property type="match status" value="1"/>
</dbReference>
<sequence length="390" mass="43021">MIQIGETTIAFDDPVTLVIIGGVLLAVVFLILLILAVRASGRSARLAEPLAMQLGQLGHRVQSLSEGQERLSGGLSHVSEAQAQSQTAMLQLMEQRLAQVQERMGETLQGSARRTAQSLGELQERLQVIDKAQDNITKLSGDVLSLQDILSNKQTRGAFGEIQLTDIVGKALPSDSYTLQATLSNGRRADCLIHLPNPPGPIVVDAKFPLEGYEALRRAETQDQLNRAAQQLRLSIRKHIRDIADRYIIEGETADGALMFLPSEAVYAELHANFSELVREGFNYRVWIVSPTTCMATLNTMRAILKDARMREQAGAIRRELQLLHTDVERLGTRVGNLDRHFGQAAKDIEDIKISADKAGKRAKRLDNFDFEELANEDDAATVVKLKPGE</sequence>
<dbReference type="Pfam" id="PF02646">
    <property type="entry name" value="RmuC"/>
    <property type="match status" value="1"/>
</dbReference>
<dbReference type="EMBL" id="JAQIOY010000003">
    <property type="protein sequence ID" value="MDA7425121.1"/>
    <property type="molecule type" value="Genomic_DNA"/>
</dbReference>
<evidence type="ECO:0000256" key="6">
    <source>
        <dbReference type="SAM" id="Phobius"/>
    </source>
</evidence>
<evidence type="ECO:0000256" key="2">
    <source>
        <dbReference type="ARBA" id="ARBA00009840"/>
    </source>
</evidence>
<comment type="function">
    <text evidence="1">Involved in DNA recombination.</text>
</comment>
<evidence type="ECO:0000256" key="5">
    <source>
        <dbReference type="ARBA" id="ARBA00023172"/>
    </source>
</evidence>
<evidence type="ECO:0000256" key="4">
    <source>
        <dbReference type="ARBA" id="ARBA00023054"/>
    </source>
</evidence>
<evidence type="ECO:0000313" key="8">
    <source>
        <dbReference type="Proteomes" id="UP001210720"/>
    </source>
</evidence>
<feature type="transmembrane region" description="Helical" evidence="6">
    <location>
        <begin position="15"/>
        <end position="37"/>
    </location>
</feature>
<evidence type="ECO:0000256" key="3">
    <source>
        <dbReference type="ARBA" id="ARBA00021840"/>
    </source>
</evidence>
<accession>A0ABT4XT29</accession>
<dbReference type="RefSeq" id="WP_271432473.1">
    <property type="nucleotide sequence ID" value="NZ_JAQIOY010000003.1"/>
</dbReference>
<evidence type="ECO:0000256" key="1">
    <source>
        <dbReference type="ARBA" id="ARBA00003416"/>
    </source>
</evidence>
<keyword evidence="6" id="KW-0812">Transmembrane</keyword>
<dbReference type="PANTHER" id="PTHR30563">
    <property type="entry name" value="DNA RECOMBINATION PROTEIN RMUC"/>
    <property type="match status" value="1"/>
</dbReference>
<comment type="similarity">
    <text evidence="2">Belongs to the RmuC family.</text>
</comment>
<evidence type="ECO:0000313" key="7">
    <source>
        <dbReference type="EMBL" id="MDA7425121.1"/>
    </source>
</evidence>